<protein>
    <submittedName>
        <fullName evidence="2">Nerd domain-containing protein</fullName>
    </submittedName>
</protein>
<dbReference type="KEGG" id="blen:NCTC4824_00325"/>
<accession>A0A2X4VY57</accession>
<dbReference type="EMBL" id="LS483476">
    <property type="protein sequence ID" value="SQI51582.1"/>
    <property type="molecule type" value="Genomic_DNA"/>
</dbReference>
<dbReference type="Proteomes" id="UP000249134">
    <property type="component" value="Chromosome 1"/>
</dbReference>
<gene>
    <name evidence="2" type="ORF">NCTC4824_00325</name>
</gene>
<name>A0A2X4VY57_LEDLE</name>
<evidence type="ECO:0000313" key="2">
    <source>
        <dbReference type="EMBL" id="SQI51582.1"/>
    </source>
</evidence>
<dbReference type="AlphaFoldDB" id="A0A2X4VY57"/>
<organism evidence="2 3">
    <name type="scientific">Lederbergia lenta</name>
    <name type="common">Bacillus lentus</name>
    <dbReference type="NCBI Taxonomy" id="1467"/>
    <lineage>
        <taxon>Bacteria</taxon>
        <taxon>Bacillati</taxon>
        <taxon>Bacillota</taxon>
        <taxon>Bacilli</taxon>
        <taxon>Bacillales</taxon>
        <taxon>Bacillaceae</taxon>
        <taxon>Lederbergia</taxon>
    </lineage>
</organism>
<dbReference type="PROSITE" id="PS50965">
    <property type="entry name" value="NERD"/>
    <property type="match status" value="1"/>
</dbReference>
<dbReference type="InterPro" id="IPR011528">
    <property type="entry name" value="NERD"/>
</dbReference>
<keyword evidence="3" id="KW-1185">Reference proteome</keyword>
<reference evidence="2 3" key="1">
    <citation type="submission" date="2018-06" db="EMBL/GenBank/DDBJ databases">
        <authorList>
            <consortium name="Pathogen Informatics"/>
            <person name="Doyle S."/>
        </authorList>
    </citation>
    <scope>NUCLEOTIDE SEQUENCE [LARGE SCALE GENOMIC DNA]</scope>
    <source>
        <strain evidence="2 3">NCTC4824</strain>
    </source>
</reference>
<dbReference type="STRING" id="1348624.GCA_001591545_02873"/>
<dbReference type="RefSeq" id="WP_231955876.1">
    <property type="nucleotide sequence ID" value="NZ_CBCSGM010000002.1"/>
</dbReference>
<proteinExistence type="predicted"/>
<feature type="domain" description="NERD" evidence="1">
    <location>
        <begin position="30"/>
        <end position="147"/>
    </location>
</feature>
<evidence type="ECO:0000313" key="3">
    <source>
        <dbReference type="Proteomes" id="UP000249134"/>
    </source>
</evidence>
<evidence type="ECO:0000259" key="1">
    <source>
        <dbReference type="PROSITE" id="PS50965"/>
    </source>
</evidence>
<dbReference type="Pfam" id="PF08378">
    <property type="entry name" value="NERD"/>
    <property type="match status" value="1"/>
</dbReference>
<sequence>MQSLQMGLNRLDNSHPLSPTLAEKISSKQAGIGGEERLADIFLKYTFTIEHRIFHDVSLFSSTHFQMDSLFITSSFVLIFEVKNIGGRLKFIDDPPQLIRTRPNGQVDGYESPATQVERNVELFDEWLQARGVHLPVIGVVVLAYPKQIVEKAPAKTKVLFPNLIPTYIRSLSMFPLKLDNGKLDWLTAEILSEHQFYVPKPLCEMFPINKKDIQTGVVCPLCHNIGMKRIKRTWHCSNCEKNKQLAHEQTIKEWFLLFGGTMKNADCRQFLHIDNKDTATRILQKMNLKFNGNYQHRTYTMDFTYK</sequence>